<dbReference type="GO" id="GO:0016747">
    <property type="term" value="F:acyltransferase activity, transferring groups other than amino-acyl groups"/>
    <property type="evidence" value="ECO:0007669"/>
    <property type="project" value="InterPro"/>
</dbReference>
<dbReference type="AlphaFoldDB" id="A0A3A0VYV9"/>
<dbReference type="OrthoDB" id="9796381at2"/>
<sequence length="169" mass="19550">MIRVASLRDLGSILAIVEEAKAIMQQDNNNQWDEHYPLESHFVEDINNENLYVLDENNKIHAFIVVDQNQSEWYDNLQWPVNRKGAYVIHRIAASSGYKGAATKLFNFAVSLAIEHNIYVMITDTFALNKRAQGLFKKFGFNKVGEAKMNYPPYNKGDSFYAYYKNLEE</sequence>
<evidence type="ECO:0000313" key="2">
    <source>
        <dbReference type="EMBL" id="RIP32789.1"/>
    </source>
</evidence>
<gene>
    <name evidence="2" type="ORF">BUZ14_12720</name>
</gene>
<dbReference type="Gene3D" id="3.40.630.30">
    <property type="match status" value="1"/>
</dbReference>
<evidence type="ECO:0000313" key="3">
    <source>
        <dbReference type="Proteomes" id="UP000265541"/>
    </source>
</evidence>
<comment type="caution">
    <text evidence="2">The sequence shown here is derived from an EMBL/GenBank/DDBJ whole genome shotgun (WGS) entry which is preliminary data.</text>
</comment>
<dbReference type="Proteomes" id="UP000265541">
    <property type="component" value="Unassembled WGS sequence"/>
</dbReference>
<dbReference type="InterPro" id="IPR016181">
    <property type="entry name" value="Acyl_CoA_acyltransferase"/>
</dbReference>
<protein>
    <submittedName>
        <fullName evidence="2">GNAT family N-acetyltransferase</fullName>
    </submittedName>
</protein>
<feature type="domain" description="N-acetyltransferase" evidence="1">
    <location>
        <begin position="1"/>
        <end position="168"/>
    </location>
</feature>
<evidence type="ECO:0000259" key="1">
    <source>
        <dbReference type="PROSITE" id="PS51186"/>
    </source>
</evidence>
<dbReference type="InterPro" id="IPR000182">
    <property type="entry name" value="GNAT_dom"/>
</dbReference>
<keyword evidence="2" id="KW-0808">Transferase</keyword>
<proteinExistence type="predicted"/>
<accession>A0A3A0VYV9</accession>
<dbReference type="Pfam" id="PF00583">
    <property type="entry name" value="Acetyltransf_1"/>
    <property type="match status" value="1"/>
</dbReference>
<dbReference type="RefSeq" id="WP_119486222.1">
    <property type="nucleotide sequence ID" value="NZ_QYJN01000008.1"/>
</dbReference>
<dbReference type="PROSITE" id="PS51186">
    <property type="entry name" value="GNAT"/>
    <property type="match status" value="1"/>
</dbReference>
<organism evidence="2 3">
    <name type="scientific">Staphylococcus gallinarum</name>
    <dbReference type="NCBI Taxonomy" id="1293"/>
    <lineage>
        <taxon>Bacteria</taxon>
        <taxon>Bacillati</taxon>
        <taxon>Bacillota</taxon>
        <taxon>Bacilli</taxon>
        <taxon>Bacillales</taxon>
        <taxon>Staphylococcaceae</taxon>
        <taxon>Staphylococcus</taxon>
    </lineage>
</organism>
<dbReference type="EMBL" id="QYJN01000008">
    <property type="protein sequence ID" value="RIP32789.1"/>
    <property type="molecule type" value="Genomic_DNA"/>
</dbReference>
<name>A0A3A0VYV9_STAGA</name>
<reference evidence="2 3" key="1">
    <citation type="journal article" date="2016" name="Front. Microbiol.">
        <title>Comprehensive Phylogenetic Analysis of Bovine Non-aureus Staphylococci Species Based on Whole-Genome Sequencing.</title>
        <authorList>
            <person name="Naushad S."/>
            <person name="Barkema H.W."/>
            <person name="Luby C."/>
            <person name="Condas L.A."/>
            <person name="Nobrega D.B."/>
            <person name="Carson D.A."/>
            <person name="De Buck J."/>
        </authorList>
    </citation>
    <scope>NUCLEOTIDE SEQUENCE [LARGE SCALE GENOMIC DNA]</scope>
    <source>
        <strain evidence="2 3">SNUC 4781</strain>
    </source>
</reference>
<dbReference type="SUPFAM" id="SSF55729">
    <property type="entry name" value="Acyl-CoA N-acyltransferases (Nat)"/>
    <property type="match status" value="1"/>
</dbReference>